<protein>
    <submittedName>
        <fullName evidence="2">Uncharacterized protein</fullName>
    </submittedName>
</protein>
<comment type="caution">
    <text evidence="2">The sequence shown here is derived from an EMBL/GenBank/DDBJ whole genome shotgun (WGS) entry which is preliminary data.</text>
</comment>
<evidence type="ECO:0000256" key="1">
    <source>
        <dbReference type="SAM" id="MobiDB-lite"/>
    </source>
</evidence>
<dbReference type="EMBL" id="JAYMGO010000019">
    <property type="protein sequence ID" value="KAL1255869.1"/>
    <property type="molecule type" value="Genomic_DNA"/>
</dbReference>
<reference evidence="2 3" key="1">
    <citation type="submission" date="2023-09" db="EMBL/GenBank/DDBJ databases">
        <authorList>
            <person name="Wang M."/>
        </authorList>
    </citation>
    <scope>NUCLEOTIDE SEQUENCE [LARGE SCALE GENOMIC DNA]</scope>
    <source>
        <strain evidence="2">GT-2023</strain>
        <tissue evidence="2">Liver</tissue>
    </source>
</reference>
<organism evidence="2 3">
    <name type="scientific">Cirrhinus molitorella</name>
    <name type="common">mud carp</name>
    <dbReference type="NCBI Taxonomy" id="172907"/>
    <lineage>
        <taxon>Eukaryota</taxon>
        <taxon>Metazoa</taxon>
        <taxon>Chordata</taxon>
        <taxon>Craniata</taxon>
        <taxon>Vertebrata</taxon>
        <taxon>Euteleostomi</taxon>
        <taxon>Actinopterygii</taxon>
        <taxon>Neopterygii</taxon>
        <taxon>Teleostei</taxon>
        <taxon>Ostariophysi</taxon>
        <taxon>Cypriniformes</taxon>
        <taxon>Cyprinidae</taxon>
        <taxon>Labeoninae</taxon>
        <taxon>Labeonini</taxon>
        <taxon>Cirrhinus</taxon>
    </lineage>
</organism>
<feature type="compositionally biased region" description="Polar residues" evidence="1">
    <location>
        <begin position="8"/>
        <end position="19"/>
    </location>
</feature>
<dbReference type="Proteomes" id="UP001558613">
    <property type="component" value="Unassembled WGS sequence"/>
</dbReference>
<proteinExistence type="predicted"/>
<evidence type="ECO:0000313" key="2">
    <source>
        <dbReference type="EMBL" id="KAL1255869.1"/>
    </source>
</evidence>
<sequence>MNFRVLSASAQAPQRSNGNDFPHNASRRRSMFVVRFVIVGTAHKTHLQWARQVGPRARLSLFTSLRTVRPDVTYDPTPPSAAAWLQWQL</sequence>
<keyword evidence="3" id="KW-1185">Reference proteome</keyword>
<gene>
    <name evidence="2" type="ORF">QQF64_013930</name>
</gene>
<evidence type="ECO:0000313" key="3">
    <source>
        <dbReference type="Proteomes" id="UP001558613"/>
    </source>
</evidence>
<accession>A0ABR3LW07</accession>
<name>A0ABR3LW07_9TELE</name>
<feature type="region of interest" description="Disordered" evidence="1">
    <location>
        <begin position="1"/>
        <end position="24"/>
    </location>
</feature>